<dbReference type="EMBL" id="JAFHAP010000001">
    <property type="protein sequence ID" value="MBN2907920.1"/>
    <property type="molecule type" value="Genomic_DNA"/>
</dbReference>
<gene>
    <name evidence="1" type="ORF">JQC72_00095</name>
</gene>
<sequence length="75" mass="8545">MKNKSGKQTKQQRAWEAFMAIVIQRGQELRQIRSDIDARVIGNLIIGAFQSTKSVPLWLLNSICLNNGMRLKPFS</sequence>
<accession>A0ABS2WF20</accession>
<dbReference type="Gene3D" id="1.10.357.10">
    <property type="entry name" value="Tetracycline Repressor, domain 2"/>
    <property type="match status" value="1"/>
</dbReference>
<name>A0ABS2WF20_9BACL</name>
<evidence type="ECO:0000313" key="1">
    <source>
        <dbReference type="EMBL" id="MBN2907920.1"/>
    </source>
</evidence>
<dbReference type="InterPro" id="IPR036271">
    <property type="entry name" value="Tet_transcr_reg_TetR-rel_C_sf"/>
</dbReference>
<dbReference type="Proteomes" id="UP001177120">
    <property type="component" value="Unassembled WGS sequence"/>
</dbReference>
<keyword evidence="2" id="KW-1185">Reference proteome</keyword>
<dbReference type="SUPFAM" id="SSF48498">
    <property type="entry name" value="Tetracyclin repressor-like, C-terminal domain"/>
    <property type="match status" value="1"/>
</dbReference>
<reference evidence="1" key="1">
    <citation type="journal article" date="2024" name="Int. J. Syst. Evol. Microbiol.">
        <title>Polycladomyces zharkentensis sp. nov., a novel thermophilic cellulose- and starch-degrading member of the Bacillota from a geothermal aquifer in Kazakhstan.</title>
        <authorList>
            <person name="Mashzhan A."/>
            <person name="Kistaubayeva A."/>
            <person name="Javier-Lopez R."/>
            <person name="Bissenova U."/>
            <person name="Bissenbay A."/>
            <person name="Birkeland N.K."/>
        </authorList>
    </citation>
    <scope>NUCLEOTIDE SEQUENCE</scope>
    <source>
        <strain evidence="1">ZKZ2T</strain>
    </source>
</reference>
<evidence type="ECO:0000313" key="2">
    <source>
        <dbReference type="Proteomes" id="UP001177120"/>
    </source>
</evidence>
<comment type="caution">
    <text evidence="1">The sequence shown here is derived from an EMBL/GenBank/DDBJ whole genome shotgun (WGS) entry which is preliminary data.</text>
</comment>
<proteinExistence type="predicted"/>
<protein>
    <submittedName>
        <fullName evidence="1">Uncharacterized protein</fullName>
    </submittedName>
</protein>
<organism evidence="1 2">
    <name type="scientific">Polycladomyces zharkentensis</name>
    <dbReference type="NCBI Taxonomy" id="2807616"/>
    <lineage>
        <taxon>Bacteria</taxon>
        <taxon>Bacillati</taxon>
        <taxon>Bacillota</taxon>
        <taxon>Bacilli</taxon>
        <taxon>Bacillales</taxon>
        <taxon>Thermoactinomycetaceae</taxon>
        <taxon>Polycladomyces</taxon>
    </lineage>
</organism>
<dbReference type="RefSeq" id="WP_205492085.1">
    <property type="nucleotide sequence ID" value="NZ_JAFHAP010000001.1"/>
</dbReference>